<accession>A0A1M4SHG7</accession>
<evidence type="ECO:0000256" key="5">
    <source>
        <dbReference type="ARBA" id="ARBA00023136"/>
    </source>
</evidence>
<evidence type="ECO:0000256" key="6">
    <source>
        <dbReference type="SAM" id="Phobius"/>
    </source>
</evidence>
<proteinExistence type="predicted"/>
<keyword evidence="3 6" id="KW-0812">Transmembrane</keyword>
<comment type="subcellular location">
    <subcellularLocation>
        <location evidence="1">Cell membrane</location>
        <topology evidence="1">Multi-pass membrane protein</topology>
    </subcellularLocation>
</comment>
<dbReference type="PANTHER" id="PTHR34187:SF2">
    <property type="entry name" value="DUF202 DOMAIN-CONTAINING PROTEIN"/>
    <property type="match status" value="1"/>
</dbReference>
<dbReference type="InterPro" id="IPR052053">
    <property type="entry name" value="IM_YidH-like"/>
</dbReference>
<sequence>MENKEFKKTNATDHLANERTFLAWIRTAIAIMAFGFVVVKFSLFVKQLSLVVTDKNIVVPSKGYSGLIGIFLVALGAVMSLLAYLRFKSIERQLNSNSYRSSSGLIFLLTLLTLVGSIFLVFYLLPNA</sequence>
<reference evidence="8 9" key="1">
    <citation type="submission" date="2016-11" db="EMBL/GenBank/DDBJ databases">
        <authorList>
            <person name="Jaros S."/>
            <person name="Januszkiewicz K."/>
            <person name="Wedrychowicz H."/>
        </authorList>
    </citation>
    <scope>NUCLEOTIDE SEQUENCE [LARGE SCALE GENOMIC DNA]</scope>
    <source>
        <strain evidence="8 9">DSM 26897</strain>
    </source>
</reference>
<keyword evidence="5 6" id="KW-0472">Membrane</keyword>
<evidence type="ECO:0000313" key="8">
    <source>
        <dbReference type="EMBL" id="SHE31598.1"/>
    </source>
</evidence>
<organism evidence="8 9">
    <name type="scientific">Cnuella takakiae</name>
    <dbReference type="NCBI Taxonomy" id="1302690"/>
    <lineage>
        <taxon>Bacteria</taxon>
        <taxon>Pseudomonadati</taxon>
        <taxon>Bacteroidota</taxon>
        <taxon>Chitinophagia</taxon>
        <taxon>Chitinophagales</taxon>
        <taxon>Chitinophagaceae</taxon>
        <taxon>Cnuella</taxon>
    </lineage>
</organism>
<protein>
    <submittedName>
        <fullName evidence="8">Putative membrane protein</fullName>
    </submittedName>
</protein>
<evidence type="ECO:0000259" key="7">
    <source>
        <dbReference type="Pfam" id="PF02656"/>
    </source>
</evidence>
<dbReference type="Pfam" id="PF02656">
    <property type="entry name" value="DUF202"/>
    <property type="match status" value="1"/>
</dbReference>
<keyword evidence="9" id="KW-1185">Reference proteome</keyword>
<feature type="transmembrane region" description="Helical" evidence="6">
    <location>
        <begin position="64"/>
        <end position="85"/>
    </location>
</feature>
<dbReference type="InterPro" id="IPR003807">
    <property type="entry name" value="DUF202"/>
</dbReference>
<evidence type="ECO:0000256" key="2">
    <source>
        <dbReference type="ARBA" id="ARBA00022475"/>
    </source>
</evidence>
<dbReference type="RefSeq" id="WP_073039020.1">
    <property type="nucleotide sequence ID" value="NZ_FQUO01000001.1"/>
</dbReference>
<dbReference type="GO" id="GO:0005886">
    <property type="term" value="C:plasma membrane"/>
    <property type="evidence" value="ECO:0007669"/>
    <property type="project" value="UniProtKB-SubCell"/>
</dbReference>
<dbReference type="PANTHER" id="PTHR34187">
    <property type="entry name" value="FGR18P"/>
    <property type="match status" value="1"/>
</dbReference>
<feature type="transmembrane region" description="Helical" evidence="6">
    <location>
        <begin position="105"/>
        <end position="125"/>
    </location>
</feature>
<feature type="transmembrane region" description="Helical" evidence="6">
    <location>
        <begin position="21"/>
        <end position="44"/>
    </location>
</feature>
<dbReference type="EMBL" id="FQUO01000001">
    <property type="protein sequence ID" value="SHE31598.1"/>
    <property type="molecule type" value="Genomic_DNA"/>
</dbReference>
<evidence type="ECO:0000256" key="4">
    <source>
        <dbReference type="ARBA" id="ARBA00022989"/>
    </source>
</evidence>
<feature type="domain" description="DUF202" evidence="7">
    <location>
        <begin position="13"/>
        <end position="92"/>
    </location>
</feature>
<dbReference type="Proteomes" id="UP000184368">
    <property type="component" value="Unassembled WGS sequence"/>
</dbReference>
<keyword evidence="2" id="KW-1003">Cell membrane</keyword>
<gene>
    <name evidence="8" type="ORF">SAMN05444008_101126</name>
</gene>
<evidence type="ECO:0000256" key="1">
    <source>
        <dbReference type="ARBA" id="ARBA00004651"/>
    </source>
</evidence>
<dbReference type="STRING" id="1302690.BUE76_23515"/>
<dbReference type="OrthoDB" id="582337at2"/>
<evidence type="ECO:0000313" key="9">
    <source>
        <dbReference type="Proteomes" id="UP000184368"/>
    </source>
</evidence>
<name>A0A1M4SHG7_9BACT</name>
<evidence type="ECO:0000256" key="3">
    <source>
        <dbReference type="ARBA" id="ARBA00022692"/>
    </source>
</evidence>
<dbReference type="AlphaFoldDB" id="A0A1M4SHG7"/>
<keyword evidence="4 6" id="KW-1133">Transmembrane helix</keyword>